<accession>A0A7Y6INU6</accession>
<evidence type="ECO:0000313" key="3">
    <source>
        <dbReference type="Proteomes" id="UP000546126"/>
    </source>
</evidence>
<dbReference type="PROSITE" id="PS50075">
    <property type="entry name" value="CARRIER"/>
    <property type="match status" value="1"/>
</dbReference>
<dbReference type="RefSeq" id="WP_175600883.1">
    <property type="nucleotide sequence ID" value="NZ_JABWGO010000002.1"/>
</dbReference>
<name>A0A7Y6INU6_9ACTN</name>
<sequence>MLTDGELRERLAGLVAEATDGEVEAAEVLAGTARLADLGVTSLGFLRLIDAVETEFGVEVDPGAFETLDDLVRDVRAREPR</sequence>
<reference evidence="2 3" key="1">
    <citation type="submission" date="2020-06" db="EMBL/GenBank/DDBJ databases">
        <authorList>
            <person name="Chanama M."/>
        </authorList>
    </citation>
    <scope>NUCLEOTIDE SEQUENCE [LARGE SCALE GENOMIC DNA]</scope>
    <source>
        <strain evidence="2 3">TBRC6557</strain>
    </source>
</reference>
<gene>
    <name evidence="2" type="ORF">HT134_14690</name>
</gene>
<dbReference type="InterPro" id="IPR009081">
    <property type="entry name" value="PP-bd_ACP"/>
</dbReference>
<organism evidence="2 3">
    <name type="scientific">Nonomuraea rhodomycinica</name>
    <dbReference type="NCBI Taxonomy" id="1712872"/>
    <lineage>
        <taxon>Bacteria</taxon>
        <taxon>Bacillati</taxon>
        <taxon>Actinomycetota</taxon>
        <taxon>Actinomycetes</taxon>
        <taxon>Streptosporangiales</taxon>
        <taxon>Streptosporangiaceae</taxon>
        <taxon>Nonomuraea</taxon>
    </lineage>
</organism>
<proteinExistence type="predicted"/>
<dbReference type="Gene3D" id="1.10.1200.10">
    <property type="entry name" value="ACP-like"/>
    <property type="match status" value="1"/>
</dbReference>
<dbReference type="EMBL" id="JABWGO010000002">
    <property type="protein sequence ID" value="NUW41376.1"/>
    <property type="molecule type" value="Genomic_DNA"/>
</dbReference>
<evidence type="ECO:0000259" key="1">
    <source>
        <dbReference type="PROSITE" id="PS50075"/>
    </source>
</evidence>
<feature type="domain" description="Carrier" evidence="1">
    <location>
        <begin position="5"/>
        <end position="81"/>
    </location>
</feature>
<dbReference type="Proteomes" id="UP000546126">
    <property type="component" value="Unassembled WGS sequence"/>
</dbReference>
<keyword evidence="3" id="KW-1185">Reference proteome</keyword>
<comment type="caution">
    <text evidence="2">The sequence shown here is derived from an EMBL/GenBank/DDBJ whole genome shotgun (WGS) entry which is preliminary data.</text>
</comment>
<dbReference type="AlphaFoldDB" id="A0A7Y6INU6"/>
<evidence type="ECO:0000313" key="2">
    <source>
        <dbReference type="EMBL" id="NUW41376.1"/>
    </source>
</evidence>
<dbReference type="SUPFAM" id="SSF47336">
    <property type="entry name" value="ACP-like"/>
    <property type="match status" value="1"/>
</dbReference>
<protein>
    <submittedName>
        <fullName evidence="2">Acyl carrier protein</fullName>
    </submittedName>
</protein>
<dbReference type="Pfam" id="PF00550">
    <property type="entry name" value="PP-binding"/>
    <property type="match status" value="1"/>
</dbReference>
<dbReference type="InterPro" id="IPR036736">
    <property type="entry name" value="ACP-like_sf"/>
</dbReference>